<dbReference type="PROSITE" id="PS51257">
    <property type="entry name" value="PROKAR_LIPOPROTEIN"/>
    <property type="match status" value="1"/>
</dbReference>
<name>A0ABX6N768_9BURK</name>
<feature type="region of interest" description="Disordered" evidence="1">
    <location>
        <begin position="31"/>
        <end position="51"/>
    </location>
</feature>
<evidence type="ECO:0000313" key="4">
    <source>
        <dbReference type="Proteomes" id="UP000501130"/>
    </source>
</evidence>
<protein>
    <submittedName>
        <fullName evidence="3">Uncharacterized protein</fullName>
    </submittedName>
</protein>
<sequence length="500" mass="52068">MSLNRFFGASILSLAILAGCGGGGDGTAPATGGGGGGGGTTTSGQLTNSPIDGVSYSAAPSGLTGTTMNGGMFNFQAGDTVTFNIAGLQIAVPGGARITPQTIAEELADGNATTQANILANLTTFFQTIDSDGNAENGSVTIPDNIEFANAADLLNNLEMAPADFAMAFQTAIEGAYPEGSEPTVVDSTEAMLRFYRNELQGNWRLVSATGGGETIASDANYQVLLSFDVGNTNAANDGVVNSFVFSEFDISDPADEFSFVGVGTTNYNSETAEFQFTSLPRALVPDFTSPPGTNNSSTESDPFLYSSKVALDGTQLVLTLVEQGITIVATFERFNNVKDSLIGTWYEVLPPEFSTGGPTTVAAPAENGSVDFGDDVASVFYYFLSNSRVMLVFTDLPAVDNGEEANGVIVADYTLANGRLTFTNVLLDSVSDVSAPDPAVGDGDFVTVAAATLNDTKRILTEGDTSNEQETYEIYRILSLSERVGAFEQAAPAEAVEAR</sequence>
<dbReference type="RefSeq" id="WP_171099833.1">
    <property type="nucleotide sequence ID" value="NZ_CP053084.1"/>
</dbReference>
<evidence type="ECO:0000256" key="1">
    <source>
        <dbReference type="SAM" id="MobiDB-lite"/>
    </source>
</evidence>
<evidence type="ECO:0000313" key="3">
    <source>
        <dbReference type="EMBL" id="QJR30048.1"/>
    </source>
</evidence>
<accession>A0ABX6N768</accession>
<keyword evidence="4" id="KW-1185">Reference proteome</keyword>
<feature type="signal peptide" evidence="2">
    <location>
        <begin position="1"/>
        <end position="18"/>
    </location>
</feature>
<reference evidence="3 4" key="1">
    <citation type="submission" date="2020-05" db="EMBL/GenBank/DDBJ databases">
        <title>Compete genome of Limnobacter sp. SAORIC-580.</title>
        <authorList>
            <person name="Song J."/>
            <person name="Cho J.-C."/>
        </authorList>
    </citation>
    <scope>NUCLEOTIDE SEQUENCE [LARGE SCALE GENOMIC DNA]</scope>
    <source>
        <strain evidence="3 4">SAORIC-580</strain>
    </source>
</reference>
<dbReference type="Proteomes" id="UP000501130">
    <property type="component" value="Chromosome"/>
</dbReference>
<proteinExistence type="predicted"/>
<keyword evidence="2" id="KW-0732">Signal</keyword>
<dbReference type="EMBL" id="CP053084">
    <property type="protein sequence ID" value="QJR30048.1"/>
    <property type="molecule type" value="Genomic_DNA"/>
</dbReference>
<evidence type="ECO:0000256" key="2">
    <source>
        <dbReference type="SAM" id="SignalP"/>
    </source>
</evidence>
<feature type="compositionally biased region" description="Gly residues" evidence="1">
    <location>
        <begin position="31"/>
        <end position="41"/>
    </location>
</feature>
<gene>
    <name evidence="3" type="ORF">HKT17_10175</name>
</gene>
<feature type="chain" id="PRO_5046091014" evidence="2">
    <location>
        <begin position="19"/>
        <end position="500"/>
    </location>
</feature>
<organism evidence="3 4">
    <name type="scientific">Limnobacter profundi</name>
    <dbReference type="NCBI Taxonomy" id="2732163"/>
    <lineage>
        <taxon>Bacteria</taxon>
        <taxon>Pseudomonadati</taxon>
        <taxon>Pseudomonadota</taxon>
        <taxon>Betaproteobacteria</taxon>
        <taxon>Burkholderiales</taxon>
        <taxon>Burkholderiaceae</taxon>
        <taxon>Limnobacter</taxon>
    </lineage>
</organism>